<evidence type="ECO:0008006" key="3">
    <source>
        <dbReference type="Google" id="ProtNLM"/>
    </source>
</evidence>
<name>A0A9X7J0E2_9FIRM</name>
<protein>
    <recommendedName>
        <fullName evidence="3">PKD domain-containing protein</fullName>
    </recommendedName>
</protein>
<keyword evidence="2" id="KW-1185">Reference proteome</keyword>
<dbReference type="Proteomes" id="UP000239430">
    <property type="component" value="Unassembled WGS sequence"/>
</dbReference>
<evidence type="ECO:0000313" key="2">
    <source>
        <dbReference type="Proteomes" id="UP000239430"/>
    </source>
</evidence>
<dbReference type="InterPro" id="IPR013783">
    <property type="entry name" value="Ig-like_fold"/>
</dbReference>
<dbReference type="InterPro" id="IPR035986">
    <property type="entry name" value="PKD_dom_sf"/>
</dbReference>
<evidence type="ECO:0000313" key="1">
    <source>
        <dbReference type="EMBL" id="PRR69578.1"/>
    </source>
</evidence>
<dbReference type="AlphaFoldDB" id="A0A9X7J0E2"/>
<sequence>MLMKLIYDRPHKLSKLHAELLQLSFLQPIVRADEEREAILLLQGNGQTVYLDVPDDLTPEQIAEIERVINNHYPDLTATASPNPATVNETVVVTATLPDGAPDTEVIFQVEGGTAYTEPITNGQASHAYAFAQAGTYRIIVSSVNCGTATVEVMVQ</sequence>
<accession>A0A9X7J0E2</accession>
<dbReference type="SUPFAM" id="SSF49299">
    <property type="entry name" value="PKD domain"/>
    <property type="match status" value="1"/>
</dbReference>
<dbReference type="InterPro" id="IPR010916">
    <property type="entry name" value="TonB_box_CS"/>
</dbReference>
<comment type="caution">
    <text evidence="1">The sequence shown here is derived from an EMBL/GenBank/DDBJ whole genome shotgun (WGS) entry which is preliminary data.</text>
</comment>
<dbReference type="Gene3D" id="2.60.40.10">
    <property type="entry name" value="Immunoglobulins"/>
    <property type="match status" value="1"/>
</dbReference>
<organism evidence="1 2">
    <name type="scientific">Neomoorella stamsii</name>
    <dbReference type="NCBI Taxonomy" id="1266720"/>
    <lineage>
        <taxon>Bacteria</taxon>
        <taxon>Bacillati</taxon>
        <taxon>Bacillota</taxon>
        <taxon>Clostridia</taxon>
        <taxon>Neomoorellales</taxon>
        <taxon>Neomoorellaceae</taxon>
        <taxon>Neomoorella</taxon>
    </lineage>
</organism>
<proteinExistence type="predicted"/>
<dbReference type="EMBL" id="PVXL01000072">
    <property type="protein sequence ID" value="PRR69578.1"/>
    <property type="molecule type" value="Genomic_DNA"/>
</dbReference>
<gene>
    <name evidence="1" type="ORF">MOST_30000</name>
</gene>
<dbReference type="RefSeq" id="WP_054937033.1">
    <property type="nucleotide sequence ID" value="NZ_PVXL01000072.1"/>
</dbReference>
<dbReference type="PROSITE" id="PS00430">
    <property type="entry name" value="TONB_DEPENDENT_REC_1"/>
    <property type="match status" value="1"/>
</dbReference>
<reference evidence="1 2" key="1">
    <citation type="submission" date="2018-03" db="EMBL/GenBank/DDBJ databases">
        <title>Genome sequence of Moorella stamsii DSM 26217.</title>
        <authorList>
            <person name="Poehlein A."/>
            <person name="Daniel R."/>
        </authorList>
    </citation>
    <scope>NUCLEOTIDE SEQUENCE [LARGE SCALE GENOMIC DNA]</scope>
    <source>
        <strain evidence="2">DSM 26217</strain>
    </source>
</reference>